<sequence length="293" mass="32637">MDKESFDKLAAFQTKAESLRKRGETEELVSFVEKRVNEVVENDESGVSFYQELLGDIHRELGNASDAVKAYLGSLSSMQPKGMGEDYLSRYARINTAVAVLYEEDGQLRVAADYYGLALEAHEAGGESQTVKALGICNNVAFIRKTLEEYDAAETYYLKALEICHAVFGPEHENTLVVYNNTATLYSVAGHLEQAKELCLTALKGVEKTESVNTLDTAQIHLSLAHICEALGDHIGCRRHYENSIRIYGNRIKDASDHYVEVADQYAKYLRSIGEEMEAFSVTQTANLRLRSA</sequence>
<dbReference type="PANTHER" id="PTHR45641:SF19">
    <property type="entry name" value="NEPHROCYSTIN-3"/>
    <property type="match status" value="1"/>
</dbReference>
<name>A0A8J7MEF6_9BACT</name>
<dbReference type="Pfam" id="PF13424">
    <property type="entry name" value="TPR_12"/>
    <property type="match status" value="1"/>
</dbReference>
<evidence type="ECO:0000313" key="3">
    <source>
        <dbReference type="EMBL" id="MBK1791197.1"/>
    </source>
</evidence>
<dbReference type="SUPFAM" id="SSF48452">
    <property type="entry name" value="TPR-like"/>
    <property type="match status" value="1"/>
</dbReference>
<dbReference type="Proteomes" id="UP000624703">
    <property type="component" value="Unassembled WGS sequence"/>
</dbReference>
<comment type="caution">
    <text evidence="3">The sequence shown here is derived from an EMBL/GenBank/DDBJ whole genome shotgun (WGS) entry which is preliminary data.</text>
</comment>
<reference evidence="3" key="1">
    <citation type="submission" date="2021-01" db="EMBL/GenBank/DDBJ databases">
        <title>Modified the classification status of verrucomicrobia.</title>
        <authorList>
            <person name="Feng X."/>
        </authorList>
    </citation>
    <scope>NUCLEOTIDE SEQUENCE</scope>
    <source>
        <strain evidence="3">_KCTC 22039</strain>
    </source>
</reference>
<dbReference type="AlphaFoldDB" id="A0A8J7MEF6"/>
<organism evidence="3 4">
    <name type="scientific">Persicirhabdus sediminis</name>
    <dbReference type="NCBI Taxonomy" id="454144"/>
    <lineage>
        <taxon>Bacteria</taxon>
        <taxon>Pseudomonadati</taxon>
        <taxon>Verrucomicrobiota</taxon>
        <taxon>Verrucomicrobiia</taxon>
        <taxon>Verrucomicrobiales</taxon>
        <taxon>Verrucomicrobiaceae</taxon>
        <taxon>Persicirhabdus</taxon>
    </lineage>
</organism>
<evidence type="ECO:0000313" key="4">
    <source>
        <dbReference type="Proteomes" id="UP000624703"/>
    </source>
</evidence>
<dbReference type="Gene3D" id="1.25.40.10">
    <property type="entry name" value="Tetratricopeptide repeat domain"/>
    <property type="match status" value="1"/>
</dbReference>
<keyword evidence="1" id="KW-0677">Repeat</keyword>
<dbReference type="PANTHER" id="PTHR45641">
    <property type="entry name" value="TETRATRICOPEPTIDE REPEAT PROTEIN (AFU_ORTHOLOGUE AFUA_6G03870)"/>
    <property type="match status" value="1"/>
</dbReference>
<gene>
    <name evidence="3" type="ORF">JIN82_08540</name>
</gene>
<protein>
    <submittedName>
        <fullName evidence="3">Tetratricopeptide repeat protein</fullName>
    </submittedName>
</protein>
<proteinExistence type="predicted"/>
<dbReference type="InterPro" id="IPR011990">
    <property type="entry name" value="TPR-like_helical_dom_sf"/>
</dbReference>
<accession>A0A8J7MEF6</accession>
<dbReference type="SMART" id="SM00028">
    <property type="entry name" value="TPR"/>
    <property type="match status" value="3"/>
</dbReference>
<evidence type="ECO:0000256" key="1">
    <source>
        <dbReference type="ARBA" id="ARBA00022737"/>
    </source>
</evidence>
<dbReference type="RefSeq" id="WP_200311211.1">
    <property type="nucleotide sequence ID" value="NZ_JAENIM010000039.1"/>
</dbReference>
<dbReference type="InterPro" id="IPR019734">
    <property type="entry name" value="TPR_rpt"/>
</dbReference>
<keyword evidence="2" id="KW-0802">TPR repeat</keyword>
<keyword evidence="4" id="KW-1185">Reference proteome</keyword>
<dbReference type="EMBL" id="JAENIM010000039">
    <property type="protein sequence ID" value="MBK1791197.1"/>
    <property type="molecule type" value="Genomic_DNA"/>
</dbReference>
<evidence type="ECO:0000256" key="2">
    <source>
        <dbReference type="ARBA" id="ARBA00022803"/>
    </source>
</evidence>